<evidence type="ECO:0000256" key="7">
    <source>
        <dbReference type="ARBA" id="ARBA00022803"/>
    </source>
</evidence>
<dbReference type="Gene3D" id="1.25.40.10">
    <property type="entry name" value="Tetratricopeptide repeat domain"/>
    <property type="match status" value="1"/>
</dbReference>
<comment type="similarity">
    <text evidence="2">Belongs to the glycosyltransferase 41 family. O-GlcNAc transferase subfamily.</text>
</comment>
<keyword evidence="6" id="KW-0677">Repeat</keyword>
<feature type="repeat" description="TPR" evidence="8">
    <location>
        <begin position="121"/>
        <end position="154"/>
    </location>
</feature>
<evidence type="ECO:0000313" key="10">
    <source>
        <dbReference type="EMBL" id="QCK88280.1"/>
    </source>
</evidence>
<dbReference type="AlphaFoldDB" id="A0A4D7QKR3"/>
<dbReference type="EMBL" id="CP039865">
    <property type="protein sequence ID" value="QCK88280.1"/>
    <property type="molecule type" value="Genomic_DNA"/>
</dbReference>
<evidence type="ECO:0000256" key="8">
    <source>
        <dbReference type="PROSITE-ProRule" id="PRU00339"/>
    </source>
</evidence>
<dbReference type="GO" id="GO:0097363">
    <property type="term" value="F:protein O-acetylglucosaminyltransferase activity"/>
    <property type="evidence" value="ECO:0007669"/>
    <property type="project" value="UniProtKB-EC"/>
</dbReference>
<dbReference type="GO" id="GO:0006493">
    <property type="term" value="P:protein O-linked glycosylation"/>
    <property type="evidence" value="ECO:0007669"/>
    <property type="project" value="InterPro"/>
</dbReference>
<dbReference type="EC" id="2.4.1.255" evidence="3"/>
<dbReference type="PANTHER" id="PTHR44366:SF1">
    <property type="entry name" value="UDP-N-ACETYLGLUCOSAMINE--PEPTIDE N-ACETYLGLUCOSAMINYLTRANSFERASE 110 KDA SUBUNIT"/>
    <property type="match status" value="1"/>
</dbReference>
<dbReference type="InterPro" id="IPR011990">
    <property type="entry name" value="TPR-like_helical_dom_sf"/>
</dbReference>
<dbReference type="SMART" id="SM00028">
    <property type="entry name" value="TPR"/>
    <property type="match status" value="3"/>
</dbReference>
<dbReference type="PANTHER" id="PTHR44366">
    <property type="entry name" value="UDP-N-ACETYLGLUCOSAMINE--PEPTIDE N-ACETYLGLUCOSAMINYLTRANSFERASE 110 KDA SUBUNIT"/>
    <property type="match status" value="1"/>
</dbReference>
<evidence type="ECO:0000256" key="1">
    <source>
        <dbReference type="ARBA" id="ARBA00004922"/>
    </source>
</evidence>
<keyword evidence="5" id="KW-0808">Transferase</keyword>
<dbReference type="InterPro" id="IPR037919">
    <property type="entry name" value="OGT"/>
</dbReference>
<dbReference type="PROSITE" id="PS50005">
    <property type="entry name" value="TPR"/>
    <property type="match status" value="1"/>
</dbReference>
<name>A0A4D7QKR3_9HYPH</name>
<gene>
    <name evidence="10" type="ORF">E8L99_22215</name>
</gene>
<dbReference type="Gene3D" id="3.40.50.11380">
    <property type="match status" value="1"/>
</dbReference>
<dbReference type="Gene3D" id="3.40.50.2000">
    <property type="entry name" value="Glycogen Phosphorylase B"/>
    <property type="match status" value="1"/>
</dbReference>
<keyword evidence="7 8" id="KW-0802">TPR repeat</keyword>
<keyword evidence="4" id="KW-0328">Glycosyltransferase</keyword>
<keyword evidence="11" id="KW-1185">Reference proteome</keyword>
<reference evidence="10 11" key="1">
    <citation type="submission" date="2019-04" db="EMBL/GenBank/DDBJ databases">
        <title>Phreatobacter aquaticus sp. nov.</title>
        <authorList>
            <person name="Choi A."/>
            <person name="Baek K."/>
        </authorList>
    </citation>
    <scope>NUCLEOTIDE SEQUENCE [LARGE SCALE GENOMIC DNA]</scope>
    <source>
        <strain evidence="10 11">NMCR1094</strain>
    </source>
</reference>
<evidence type="ECO:0000256" key="5">
    <source>
        <dbReference type="ARBA" id="ARBA00022679"/>
    </source>
</evidence>
<dbReference type="OrthoDB" id="146908at2"/>
<evidence type="ECO:0000256" key="2">
    <source>
        <dbReference type="ARBA" id="ARBA00005386"/>
    </source>
</evidence>
<feature type="domain" description="O-GlcNAc transferase C-terminal" evidence="9">
    <location>
        <begin position="524"/>
        <end position="714"/>
    </location>
</feature>
<proteinExistence type="inferred from homology"/>
<evidence type="ECO:0000259" key="9">
    <source>
        <dbReference type="Pfam" id="PF13844"/>
    </source>
</evidence>
<organism evidence="10 11">
    <name type="scientific">Phreatobacter aquaticus</name>
    <dbReference type="NCBI Taxonomy" id="2570229"/>
    <lineage>
        <taxon>Bacteria</taxon>
        <taxon>Pseudomonadati</taxon>
        <taxon>Pseudomonadota</taxon>
        <taxon>Alphaproteobacteria</taxon>
        <taxon>Hyphomicrobiales</taxon>
        <taxon>Phreatobacteraceae</taxon>
        <taxon>Phreatobacter</taxon>
    </lineage>
</organism>
<accession>A0A4D7QKR3</accession>
<dbReference type="Proteomes" id="UP000298588">
    <property type="component" value="Chromosome"/>
</dbReference>
<evidence type="ECO:0000313" key="11">
    <source>
        <dbReference type="Proteomes" id="UP000298588"/>
    </source>
</evidence>
<dbReference type="SUPFAM" id="SSF53756">
    <property type="entry name" value="UDP-Glycosyltransferase/glycogen phosphorylase"/>
    <property type="match status" value="1"/>
</dbReference>
<comment type="pathway">
    <text evidence="1">Protein modification; protein glycosylation.</text>
</comment>
<evidence type="ECO:0000256" key="3">
    <source>
        <dbReference type="ARBA" id="ARBA00011970"/>
    </source>
</evidence>
<evidence type="ECO:0000256" key="4">
    <source>
        <dbReference type="ARBA" id="ARBA00022676"/>
    </source>
</evidence>
<dbReference type="Pfam" id="PF13844">
    <property type="entry name" value="Glyco_transf_41"/>
    <property type="match status" value="2"/>
</dbReference>
<dbReference type="KEGG" id="paqt:E8L99_22215"/>
<dbReference type="InterPro" id="IPR019734">
    <property type="entry name" value="TPR_rpt"/>
</dbReference>
<dbReference type="SUPFAM" id="SSF48452">
    <property type="entry name" value="TPR-like"/>
    <property type="match status" value="1"/>
</dbReference>
<feature type="domain" description="O-GlcNAc transferase C-terminal" evidence="9">
    <location>
        <begin position="362"/>
        <end position="517"/>
    </location>
</feature>
<sequence>MSPSQTRAASASPGPDAGLRHFLFPVFRLRAPGPSRIEGGACRRFPLYRPSDDNALLDKAFALHQAGDWQAALGACRAVLTQRKPPVDALILAGILELQHGSLDKGLADLQTAWKRSPGHPDVALNLGVAYGRLRRHADALPVLREALAHDPRNLGLVVNLARAEMQVGDLAGVEKTLMTGFQAYPNHPALLLLSIQVLNGRSLFPEAEQLALTCQANFPDVPDFTVELAAIDAETGKSKRARELLQPILAKDPDFVPAIAAAAHAAYNLKDYAEFLELHGRIPRHDPLYQKFDRVTVAVELVACEWQRMWDQFDRDKARRGTLYDPFVMTHLVDDPALVLAAANWTTRKFPPRPRLAQRRAAAGRDRLRIGYLSSDFRRHPVGFLMTELIARHDRARFEVFGLSFGEDDGSPQRRFYETGFDQFLDLAKADRDKAIAAVRALDLDILIDLNGHTAGRSGDIIAAYPAPIQVTWLGYPGTFGSQVFDYTIADLFTVPNVHLPQFSEKVVRLPETYQVNAPRVPSDRVMTRAEFGLPGDQTVFCSFNDPRKIEREMVRTWSEILAKVPGSVMWLYVGNDLGEANIAKAFAEDGIAAERVIFAKSLSFGDHFRRLELPDLFLDTYPYSGHTTCSDALAMGLPVLTLPGKSMGSRVAASLVTLHGFPDLVAADRADYVARAVAFGSDRAALKDLRQRISAAVPTSKLFDGARFTRHMEKAFETMVAISRAGQPPRAFDVPLIEA</sequence>
<evidence type="ECO:0000256" key="6">
    <source>
        <dbReference type="ARBA" id="ARBA00022737"/>
    </source>
</evidence>
<dbReference type="Pfam" id="PF14559">
    <property type="entry name" value="TPR_19"/>
    <property type="match status" value="1"/>
</dbReference>
<dbReference type="InterPro" id="IPR029489">
    <property type="entry name" value="OGT/SEC/SPY_C"/>
</dbReference>
<protein>
    <recommendedName>
        <fullName evidence="3">protein O-GlcNAc transferase</fullName>
        <ecNumber evidence="3">2.4.1.255</ecNumber>
    </recommendedName>
</protein>